<dbReference type="EMBL" id="CM016559">
    <property type="protein sequence ID" value="TKW02500.1"/>
    <property type="molecule type" value="Genomic_DNA"/>
</dbReference>
<evidence type="ECO:0000313" key="2">
    <source>
        <dbReference type="EMBL" id="TKW02500.1"/>
    </source>
</evidence>
<feature type="region of interest" description="Disordered" evidence="1">
    <location>
        <begin position="21"/>
        <end position="55"/>
    </location>
</feature>
<proteinExistence type="predicted"/>
<dbReference type="AlphaFoldDB" id="A0A4U6TJA4"/>
<reference evidence="2" key="1">
    <citation type="submission" date="2019-03" db="EMBL/GenBank/DDBJ databases">
        <title>WGS assembly of Setaria viridis.</title>
        <authorList>
            <person name="Huang P."/>
            <person name="Jenkins J."/>
            <person name="Grimwood J."/>
            <person name="Barry K."/>
            <person name="Healey A."/>
            <person name="Mamidi S."/>
            <person name="Sreedasyam A."/>
            <person name="Shu S."/>
            <person name="Feldman M."/>
            <person name="Wu J."/>
            <person name="Yu Y."/>
            <person name="Chen C."/>
            <person name="Johnson J."/>
            <person name="Rokhsar D."/>
            <person name="Baxter I."/>
            <person name="Schmutz J."/>
            <person name="Brutnell T."/>
            <person name="Kellogg E."/>
        </authorList>
    </citation>
    <scope>NUCLEOTIDE SEQUENCE [LARGE SCALE GENOMIC DNA]</scope>
</reference>
<evidence type="ECO:0000313" key="3">
    <source>
        <dbReference type="Proteomes" id="UP000298652"/>
    </source>
</evidence>
<feature type="compositionally biased region" description="Polar residues" evidence="1">
    <location>
        <begin position="25"/>
        <end position="42"/>
    </location>
</feature>
<dbReference type="Gramene" id="TKW02500">
    <property type="protein sequence ID" value="TKW02500"/>
    <property type="gene ID" value="SEVIR_8G246864v2"/>
</dbReference>
<name>A0A4U6TJA4_SETVI</name>
<organism evidence="2 3">
    <name type="scientific">Setaria viridis</name>
    <name type="common">Green bristlegrass</name>
    <name type="synonym">Setaria italica subsp. viridis</name>
    <dbReference type="NCBI Taxonomy" id="4556"/>
    <lineage>
        <taxon>Eukaryota</taxon>
        <taxon>Viridiplantae</taxon>
        <taxon>Streptophyta</taxon>
        <taxon>Embryophyta</taxon>
        <taxon>Tracheophyta</taxon>
        <taxon>Spermatophyta</taxon>
        <taxon>Magnoliopsida</taxon>
        <taxon>Liliopsida</taxon>
        <taxon>Poales</taxon>
        <taxon>Poaceae</taxon>
        <taxon>PACMAD clade</taxon>
        <taxon>Panicoideae</taxon>
        <taxon>Panicodae</taxon>
        <taxon>Paniceae</taxon>
        <taxon>Cenchrinae</taxon>
        <taxon>Setaria</taxon>
    </lineage>
</organism>
<keyword evidence="3" id="KW-1185">Reference proteome</keyword>
<sequence>MGKEKPIDSFFKSKRDEPIVDCRATSGSSQPISPLQFASRSATDPRSSSDPIPRRRTCITEAIFAARQRTASSPITIESYSKDLQATYVYR</sequence>
<gene>
    <name evidence="2" type="ORF">SEVIR_8G246864v2</name>
</gene>
<accession>A0A4U6TJA4</accession>
<dbReference type="Proteomes" id="UP000298652">
    <property type="component" value="Chromosome 8"/>
</dbReference>
<evidence type="ECO:0000256" key="1">
    <source>
        <dbReference type="SAM" id="MobiDB-lite"/>
    </source>
</evidence>
<protein>
    <submittedName>
        <fullName evidence="2">Uncharacterized protein</fullName>
    </submittedName>
</protein>